<dbReference type="Gene3D" id="3.40.50.300">
    <property type="entry name" value="P-loop containing nucleotide triphosphate hydrolases"/>
    <property type="match status" value="1"/>
</dbReference>
<evidence type="ECO:0000256" key="2">
    <source>
        <dbReference type="ARBA" id="ARBA00022679"/>
    </source>
</evidence>
<dbReference type="Proteomes" id="UP001291926">
    <property type="component" value="Unassembled WGS sequence"/>
</dbReference>
<organism evidence="5 6">
    <name type="scientific">Penstemon davidsonii</name>
    <dbReference type="NCBI Taxonomy" id="160366"/>
    <lineage>
        <taxon>Eukaryota</taxon>
        <taxon>Viridiplantae</taxon>
        <taxon>Streptophyta</taxon>
        <taxon>Embryophyta</taxon>
        <taxon>Tracheophyta</taxon>
        <taxon>Spermatophyta</taxon>
        <taxon>Magnoliopsida</taxon>
        <taxon>eudicotyledons</taxon>
        <taxon>Gunneridae</taxon>
        <taxon>Pentapetalae</taxon>
        <taxon>asterids</taxon>
        <taxon>lamiids</taxon>
        <taxon>Lamiales</taxon>
        <taxon>Plantaginaceae</taxon>
        <taxon>Cheloneae</taxon>
        <taxon>Penstemon</taxon>
    </lineage>
</organism>
<reference evidence="5 6" key="1">
    <citation type="journal article" date="2023" name="bioRxiv">
        <title>Genome report: Whole genome sequence and annotation of Penstemon davidsonii.</title>
        <authorList>
            <person name="Ostevik K.L."/>
            <person name="Alabady M."/>
            <person name="Zhang M."/>
            <person name="Rausher M.D."/>
        </authorList>
    </citation>
    <scope>NUCLEOTIDE SEQUENCE [LARGE SCALE GENOMIC DNA]</scope>
    <source>
        <strain evidence="5">DNT005</strain>
        <tissue evidence="5">Whole leaf</tissue>
    </source>
</reference>
<feature type="domain" description="Sulfotransferase" evidence="4">
    <location>
        <begin position="69"/>
        <end position="331"/>
    </location>
</feature>
<accession>A0ABR0CS39</accession>
<dbReference type="InterPro" id="IPR000863">
    <property type="entry name" value="Sulfotransferase_dom"/>
</dbReference>
<keyword evidence="6" id="KW-1185">Reference proteome</keyword>
<gene>
    <name evidence="5" type="ORF">RD792_012978</name>
</gene>
<dbReference type="EMBL" id="JAYDYQ010002686">
    <property type="protein sequence ID" value="KAK4479926.1"/>
    <property type="molecule type" value="Genomic_DNA"/>
</dbReference>
<evidence type="ECO:0000256" key="3">
    <source>
        <dbReference type="RuleBase" id="RU361155"/>
    </source>
</evidence>
<dbReference type="InterPro" id="IPR027417">
    <property type="entry name" value="P-loop_NTPase"/>
</dbReference>
<comment type="similarity">
    <text evidence="1 3">Belongs to the sulfotransferase 1 family.</text>
</comment>
<dbReference type="PANTHER" id="PTHR11783">
    <property type="entry name" value="SULFOTRANSFERASE SULT"/>
    <property type="match status" value="1"/>
</dbReference>
<dbReference type="SUPFAM" id="SSF52540">
    <property type="entry name" value="P-loop containing nucleoside triphosphate hydrolases"/>
    <property type="match status" value="1"/>
</dbReference>
<evidence type="ECO:0000313" key="6">
    <source>
        <dbReference type="Proteomes" id="UP001291926"/>
    </source>
</evidence>
<protein>
    <recommendedName>
        <fullName evidence="3">Sulfotransferase</fullName>
        <ecNumber evidence="3">2.8.2.-</ecNumber>
    </recommendedName>
</protein>
<dbReference type="EC" id="2.8.2.-" evidence="3"/>
<dbReference type="Pfam" id="PF00685">
    <property type="entry name" value="Sulfotransfer_1"/>
    <property type="match status" value="1"/>
</dbReference>
<keyword evidence="2 3" id="KW-0808">Transferase</keyword>
<evidence type="ECO:0000259" key="4">
    <source>
        <dbReference type="Pfam" id="PF00685"/>
    </source>
</evidence>
<sequence>MEKKELESELVVVKNDNDPMDEMDELVPNLPQERSREGGRLCLYSNNFWTWVKFLRPILNSQKYFKAHDTDIIISTLPKSGTTWLKALTYSIVNRNNYSINQSPLLISNPHDLVPRLEFQINQEDLINVENTNSAGPRIFSTHVPYHLLSNSLHKSKCKVIYICRNPLDHFTSLRPFLLENEFENDGEPPLSLDESFDMFCRGIYPYGPFWEHVLGYWNAHLRNPDKLLFLKYEDLQQDVVLYVKKIAEFIGLGFSEEEDDVIKGIVQLCTFENMKNLEVNKTGIFSGNIIEVKNCSFFRKGQVGDWANYLTPEMKEKFDKIIEAKLQGFGLKFKYSAKDI</sequence>
<evidence type="ECO:0000313" key="5">
    <source>
        <dbReference type="EMBL" id="KAK4479926.1"/>
    </source>
</evidence>
<comment type="caution">
    <text evidence="5">The sequence shown here is derived from an EMBL/GenBank/DDBJ whole genome shotgun (WGS) entry which is preliminary data.</text>
</comment>
<evidence type="ECO:0000256" key="1">
    <source>
        <dbReference type="ARBA" id="ARBA00005771"/>
    </source>
</evidence>
<name>A0ABR0CS39_9LAMI</name>
<proteinExistence type="inferred from homology"/>